<evidence type="ECO:0008006" key="3">
    <source>
        <dbReference type="Google" id="ProtNLM"/>
    </source>
</evidence>
<dbReference type="EMBL" id="JYJA01000029">
    <property type="protein sequence ID" value="KJL43842.1"/>
    <property type="molecule type" value="Genomic_DNA"/>
</dbReference>
<comment type="caution">
    <text evidence="1">The sequence shown here is derived from an EMBL/GenBank/DDBJ whole genome shotgun (WGS) entry which is preliminary data.</text>
</comment>
<name>A0A0M2HGE2_MICTR</name>
<organism evidence="1 2">
    <name type="scientific">Microbacterium trichothecenolyticum</name>
    <name type="common">Aureobacterium trichothecenolyticum</name>
    <dbReference type="NCBI Taxonomy" id="69370"/>
    <lineage>
        <taxon>Bacteria</taxon>
        <taxon>Bacillati</taxon>
        <taxon>Actinomycetota</taxon>
        <taxon>Actinomycetes</taxon>
        <taxon>Micrococcales</taxon>
        <taxon>Microbacteriaceae</taxon>
        <taxon>Microbacterium</taxon>
    </lineage>
</organism>
<dbReference type="Gene3D" id="3.40.1000.10">
    <property type="entry name" value="Mog1/PsbP, alpha/beta/alpha sandwich"/>
    <property type="match status" value="1"/>
</dbReference>
<dbReference type="Proteomes" id="UP000034098">
    <property type="component" value="Unassembled WGS sequence"/>
</dbReference>
<protein>
    <recommendedName>
        <fullName evidence="3">Lipoprotein LpqN</fullName>
    </recommendedName>
</protein>
<dbReference type="AlphaFoldDB" id="A0A0M2HGE2"/>
<evidence type="ECO:0000313" key="1">
    <source>
        <dbReference type="EMBL" id="KJL43842.1"/>
    </source>
</evidence>
<sequence length="156" mass="16045">MSQASFPSDAFPAFPAVTLDAPDGWEPRAFAGTVLALIDDRGPEAFSPNVVVGLTRAEAGHTLEAAAAAVEEYVAQLPDVAPVDSARVELSGRTWAVSEFAYATAAVGTVVQVVAVTVVEHGPVTDVVRVTGTATPADYETSLPAIRQIVAGARIG</sequence>
<reference evidence="1 2" key="1">
    <citation type="submission" date="2015-02" db="EMBL/GenBank/DDBJ databases">
        <title>Draft genome sequences of ten Microbacterium spp. with emphasis on heavy metal contaminated environments.</title>
        <authorList>
            <person name="Corretto E."/>
        </authorList>
    </citation>
    <scope>NUCLEOTIDE SEQUENCE [LARGE SCALE GENOMIC DNA]</scope>
    <source>
        <strain evidence="1 2">DSM 8608</strain>
    </source>
</reference>
<accession>A0A0M2HGE2</accession>
<proteinExistence type="predicted"/>
<keyword evidence="2" id="KW-1185">Reference proteome</keyword>
<dbReference type="OrthoDB" id="5146554at2"/>
<dbReference type="PATRIC" id="fig|69370.6.peg.1251"/>
<gene>
    <name evidence="1" type="ORF">RS82_01218</name>
</gene>
<evidence type="ECO:0000313" key="2">
    <source>
        <dbReference type="Proteomes" id="UP000034098"/>
    </source>
</evidence>
<dbReference type="RefSeq" id="WP_045297638.1">
    <property type="nucleotide sequence ID" value="NZ_JYJA01000029.1"/>
</dbReference>